<comment type="caution">
    <text evidence="7">The sequence shown here is derived from an EMBL/GenBank/DDBJ whole genome shotgun (WGS) entry which is preliminary data.</text>
</comment>
<dbReference type="InterPro" id="IPR036259">
    <property type="entry name" value="MFS_trans_sf"/>
</dbReference>
<proteinExistence type="predicted"/>
<evidence type="ECO:0000256" key="5">
    <source>
        <dbReference type="SAM" id="Phobius"/>
    </source>
</evidence>
<feature type="transmembrane region" description="Helical" evidence="5">
    <location>
        <begin position="20"/>
        <end position="44"/>
    </location>
</feature>
<sequence length="173" mass="18121">MYAIDSTIVVLALPTMGRELAAPLTVLIWAILIYILFGAALTTQAGRVGDLWGRKLAYLGGFGIFTVGSLFCGLAPTANWLVAARAVQAVGGALLFANASAILAHVFPPERRGTAFGMLALGWGVGAILGILLGGVITTTLGWRYIFFINLPIGVGALALGGWVLPRTPRIRT</sequence>
<feature type="transmembrane region" description="Helical" evidence="5">
    <location>
        <begin position="56"/>
        <end position="76"/>
    </location>
</feature>
<dbReference type="EMBL" id="AUZY01011351">
    <property type="protein sequence ID" value="EQD34941.1"/>
    <property type="molecule type" value="Genomic_DNA"/>
</dbReference>
<gene>
    <name evidence="7" type="ORF">B1B_17012</name>
</gene>
<comment type="subcellular location">
    <subcellularLocation>
        <location evidence="1">Membrane</location>
        <topology evidence="1">Multi-pass membrane protein</topology>
    </subcellularLocation>
</comment>
<feature type="transmembrane region" description="Helical" evidence="5">
    <location>
        <begin position="82"/>
        <end position="104"/>
    </location>
</feature>
<dbReference type="Pfam" id="PF07690">
    <property type="entry name" value="MFS_1"/>
    <property type="match status" value="1"/>
</dbReference>
<accession>T0YHM2</accession>
<reference evidence="7" key="1">
    <citation type="submission" date="2013-08" db="EMBL/GenBank/DDBJ databases">
        <authorList>
            <person name="Mendez C."/>
            <person name="Richter M."/>
            <person name="Ferrer M."/>
            <person name="Sanchez J."/>
        </authorList>
    </citation>
    <scope>NUCLEOTIDE SEQUENCE</scope>
</reference>
<feature type="non-terminal residue" evidence="7">
    <location>
        <position position="173"/>
    </location>
</feature>
<keyword evidence="2 5" id="KW-0812">Transmembrane</keyword>
<feature type="transmembrane region" description="Helical" evidence="5">
    <location>
        <begin position="116"/>
        <end position="137"/>
    </location>
</feature>
<keyword evidence="4 5" id="KW-0472">Membrane</keyword>
<feature type="domain" description="Major facilitator superfamily (MFS) profile" evidence="6">
    <location>
        <begin position="1"/>
        <end position="173"/>
    </location>
</feature>
<dbReference type="PROSITE" id="PS50850">
    <property type="entry name" value="MFS"/>
    <property type="match status" value="1"/>
</dbReference>
<evidence type="ECO:0000259" key="6">
    <source>
        <dbReference type="PROSITE" id="PS50850"/>
    </source>
</evidence>
<dbReference type="PANTHER" id="PTHR23501">
    <property type="entry name" value="MAJOR FACILITATOR SUPERFAMILY"/>
    <property type="match status" value="1"/>
</dbReference>
<protein>
    <submittedName>
        <fullName evidence="7">Major facilitator superfamily MFS-1</fullName>
    </submittedName>
</protein>
<dbReference type="InterPro" id="IPR020846">
    <property type="entry name" value="MFS_dom"/>
</dbReference>
<dbReference type="GO" id="GO:0005886">
    <property type="term" value="C:plasma membrane"/>
    <property type="evidence" value="ECO:0007669"/>
    <property type="project" value="TreeGrafter"/>
</dbReference>
<dbReference type="Gene3D" id="1.20.1720.10">
    <property type="entry name" value="Multidrug resistance protein D"/>
    <property type="match status" value="1"/>
</dbReference>
<evidence type="ECO:0000256" key="4">
    <source>
        <dbReference type="ARBA" id="ARBA00023136"/>
    </source>
</evidence>
<feature type="transmembrane region" description="Helical" evidence="5">
    <location>
        <begin position="143"/>
        <end position="165"/>
    </location>
</feature>
<dbReference type="GO" id="GO:0022857">
    <property type="term" value="F:transmembrane transporter activity"/>
    <property type="evidence" value="ECO:0007669"/>
    <property type="project" value="InterPro"/>
</dbReference>
<name>T0YHM2_9ZZZZ</name>
<evidence type="ECO:0000256" key="1">
    <source>
        <dbReference type="ARBA" id="ARBA00004141"/>
    </source>
</evidence>
<organism evidence="7">
    <name type="scientific">mine drainage metagenome</name>
    <dbReference type="NCBI Taxonomy" id="410659"/>
    <lineage>
        <taxon>unclassified sequences</taxon>
        <taxon>metagenomes</taxon>
        <taxon>ecological metagenomes</taxon>
    </lineage>
</organism>
<dbReference type="InterPro" id="IPR011701">
    <property type="entry name" value="MFS"/>
</dbReference>
<evidence type="ECO:0000313" key="7">
    <source>
        <dbReference type="EMBL" id="EQD34941.1"/>
    </source>
</evidence>
<dbReference type="AlphaFoldDB" id="T0YHM2"/>
<dbReference type="SUPFAM" id="SSF103473">
    <property type="entry name" value="MFS general substrate transporter"/>
    <property type="match status" value="1"/>
</dbReference>
<evidence type="ECO:0000256" key="2">
    <source>
        <dbReference type="ARBA" id="ARBA00022692"/>
    </source>
</evidence>
<dbReference type="CDD" id="cd17321">
    <property type="entry name" value="MFS_MMR_MDR_like"/>
    <property type="match status" value="1"/>
</dbReference>
<dbReference type="PANTHER" id="PTHR23501:SF5">
    <property type="entry name" value="TRANSPORT PROTEIN"/>
    <property type="match status" value="1"/>
</dbReference>
<keyword evidence="3 5" id="KW-1133">Transmembrane helix</keyword>
<evidence type="ECO:0000256" key="3">
    <source>
        <dbReference type="ARBA" id="ARBA00022989"/>
    </source>
</evidence>
<reference evidence="7" key="2">
    <citation type="journal article" date="2014" name="ISME J.">
        <title>Microbial stratification in low pH oxic and suboxic macroscopic growths along an acid mine drainage.</title>
        <authorList>
            <person name="Mendez-Garcia C."/>
            <person name="Mesa V."/>
            <person name="Sprenger R.R."/>
            <person name="Richter M."/>
            <person name="Diez M.S."/>
            <person name="Solano J."/>
            <person name="Bargiela R."/>
            <person name="Golyshina O.V."/>
            <person name="Manteca A."/>
            <person name="Ramos J.L."/>
            <person name="Gallego J.R."/>
            <person name="Llorente I."/>
            <person name="Martins Dos Santos V.A."/>
            <person name="Jensen O.N."/>
            <person name="Pelaez A.I."/>
            <person name="Sanchez J."/>
            <person name="Ferrer M."/>
        </authorList>
    </citation>
    <scope>NUCLEOTIDE SEQUENCE</scope>
</reference>